<evidence type="ECO:0000313" key="4">
    <source>
        <dbReference type="Proteomes" id="UP000268313"/>
    </source>
</evidence>
<accession>A0A3A8K043</accession>
<evidence type="ECO:0000313" key="3">
    <source>
        <dbReference type="EMBL" id="RKG95861.1"/>
    </source>
</evidence>
<proteinExistence type="predicted"/>
<dbReference type="PANTHER" id="PTHR43841:SF3">
    <property type="entry name" value="(3R)-HYDROXYACYL-ACP DEHYDRATASE SUBUNIT HADB"/>
    <property type="match status" value="1"/>
</dbReference>
<evidence type="ECO:0000259" key="2">
    <source>
        <dbReference type="Pfam" id="PF01575"/>
    </source>
</evidence>
<dbReference type="RefSeq" id="WP_120607379.1">
    <property type="nucleotide sequence ID" value="NZ_JABFJX010000251.1"/>
</dbReference>
<dbReference type="InterPro" id="IPR002539">
    <property type="entry name" value="MaoC-like_dom"/>
</dbReference>
<keyword evidence="4" id="KW-1185">Reference proteome</keyword>
<reference evidence="4" key="1">
    <citation type="submission" date="2018-09" db="EMBL/GenBank/DDBJ databases">
        <authorList>
            <person name="Livingstone P.G."/>
            <person name="Whitworth D.E."/>
        </authorList>
    </citation>
    <scope>NUCLEOTIDE SEQUENCE [LARGE SCALE GENOMIC DNA]</scope>
    <source>
        <strain evidence="4">CA043D</strain>
    </source>
</reference>
<dbReference type="CDD" id="cd03453">
    <property type="entry name" value="SAV4209_like"/>
    <property type="match status" value="1"/>
</dbReference>
<sequence length="234" mass="25557">MPARKLYFESIRVGDELPALAKAPVDRVQLSRYAGASGDYNPVHVDELYAKSVGMPSVYAPGMLVMGMLGQLISDWARGGQLRRYNVRFIKMVWPGDTVVCKGRVSDRHGSGGRYFVEIDLWAENQKGELVMKGGSQIQLFYSLEDENRQRSGQSPIVVEVPRESLVVPAPATSAPEAASSVPPSAPERDRDEDDEDDEEADEPRAGASSKKTAPREKPAAKTASLPVAKKAKK</sequence>
<dbReference type="Gene3D" id="3.10.129.10">
    <property type="entry name" value="Hotdog Thioesterase"/>
    <property type="match status" value="1"/>
</dbReference>
<dbReference type="SUPFAM" id="SSF54637">
    <property type="entry name" value="Thioesterase/thiol ester dehydrase-isomerase"/>
    <property type="match status" value="1"/>
</dbReference>
<dbReference type="EMBL" id="RAWE01000239">
    <property type="protein sequence ID" value="RKG95861.1"/>
    <property type="molecule type" value="Genomic_DNA"/>
</dbReference>
<dbReference type="OrthoDB" id="9800237at2"/>
<evidence type="ECO:0000256" key="1">
    <source>
        <dbReference type="SAM" id="MobiDB-lite"/>
    </source>
</evidence>
<dbReference type="AlphaFoldDB" id="A0A3A8K043"/>
<feature type="region of interest" description="Disordered" evidence="1">
    <location>
        <begin position="169"/>
        <end position="234"/>
    </location>
</feature>
<feature type="compositionally biased region" description="Low complexity" evidence="1">
    <location>
        <begin position="169"/>
        <end position="183"/>
    </location>
</feature>
<feature type="domain" description="MaoC-like" evidence="2">
    <location>
        <begin position="19"/>
        <end position="107"/>
    </location>
</feature>
<gene>
    <name evidence="3" type="ORF">D7X32_37800</name>
</gene>
<name>A0A3A8K043_9BACT</name>
<dbReference type="InterPro" id="IPR029069">
    <property type="entry name" value="HotDog_dom_sf"/>
</dbReference>
<dbReference type="Proteomes" id="UP000268313">
    <property type="component" value="Unassembled WGS sequence"/>
</dbReference>
<comment type="caution">
    <text evidence="3">The sequence shown here is derived from an EMBL/GenBank/DDBJ whole genome shotgun (WGS) entry which is preliminary data.</text>
</comment>
<feature type="compositionally biased region" description="Acidic residues" evidence="1">
    <location>
        <begin position="191"/>
        <end position="202"/>
    </location>
</feature>
<dbReference type="Pfam" id="PF01575">
    <property type="entry name" value="MaoC_dehydratas"/>
    <property type="match status" value="1"/>
</dbReference>
<organism evidence="3 4">
    <name type="scientific">Corallococcus carmarthensis</name>
    <dbReference type="NCBI Taxonomy" id="2316728"/>
    <lineage>
        <taxon>Bacteria</taxon>
        <taxon>Pseudomonadati</taxon>
        <taxon>Myxococcota</taxon>
        <taxon>Myxococcia</taxon>
        <taxon>Myxococcales</taxon>
        <taxon>Cystobacterineae</taxon>
        <taxon>Myxococcaceae</taxon>
        <taxon>Corallococcus</taxon>
    </lineage>
</organism>
<dbReference type="PANTHER" id="PTHR43841">
    <property type="entry name" value="3-HYDROXYACYL-THIOESTER DEHYDRATASE HTDX-RELATED"/>
    <property type="match status" value="1"/>
</dbReference>
<protein>
    <submittedName>
        <fullName evidence="3">Acyl dehydratase</fullName>
    </submittedName>
</protein>